<evidence type="ECO:0000313" key="1">
    <source>
        <dbReference type="EMBL" id="MCU6666167.1"/>
    </source>
</evidence>
<dbReference type="EMBL" id="JAMGZK010000053">
    <property type="protein sequence ID" value="MCU6666167.1"/>
    <property type="molecule type" value="Genomic_DNA"/>
</dbReference>
<comment type="caution">
    <text evidence="1">The sequence shown here is derived from an EMBL/GenBank/DDBJ whole genome shotgun (WGS) entry which is preliminary data.</text>
</comment>
<proteinExistence type="predicted"/>
<gene>
    <name evidence="1" type="ORF">M8014_17680</name>
</gene>
<dbReference type="AlphaFoldDB" id="A0A9J6Q0R9"/>
<sequence>MLIKSPQVMDFLDNYVHDTVAKYNHDPLHSSLTHGYFSLRTVYDTDDDNRDSVKQSGQRINAVVDSNAAVVVSLVNPDRYTLA</sequence>
<reference evidence="1" key="1">
    <citation type="submission" date="2022-05" db="EMBL/GenBank/DDBJ databases">
        <title>Description of a novel species of Leclercia; Leclercia tamurae and the Proposal for a Novel Genus Silvania gen. nov. Containing Two Novel Species Silvania hatchlandensis sp. nov. and Silvania confinis sp. nov. Isolated from the Rhizosphere of Oak.</title>
        <authorList>
            <person name="Maddock D.W."/>
            <person name="Brady C.L."/>
            <person name="Denman S."/>
            <person name="Arnold D."/>
        </authorList>
    </citation>
    <scope>NUCLEOTIDE SEQUENCE</scope>
    <source>
        <strain evidence="1">H19S6</strain>
    </source>
</reference>
<dbReference type="RefSeq" id="WP_271283697.1">
    <property type="nucleotide sequence ID" value="NZ_JAMGZK010000053.1"/>
</dbReference>
<dbReference type="Proteomes" id="UP001063816">
    <property type="component" value="Unassembled WGS sequence"/>
</dbReference>
<protein>
    <submittedName>
        <fullName evidence="1">Uncharacterized protein</fullName>
    </submittedName>
</protein>
<keyword evidence="2" id="KW-1185">Reference proteome</keyword>
<accession>A0A9J6Q0R9</accession>
<evidence type="ECO:0000313" key="2">
    <source>
        <dbReference type="Proteomes" id="UP001063816"/>
    </source>
</evidence>
<organism evidence="1 2">
    <name type="scientific">Silvania hatchlandensis</name>
    <dbReference type="NCBI Taxonomy" id="2926469"/>
    <lineage>
        <taxon>Bacteria</taxon>
        <taxon>Pseudomonadati</taxon>
        <taxon>Pseudomonadota</taxon>
        <taxon>Gammaproteobacteria</taxon>
        <taxon>Enterobacterales</taxon>
        <taxon>Enterobacteriaceae</taxon>
        <taxon>Silvania</taxon>
    </lineage>
</organism>
<name>A0A9J6Q0R9_9ENTR</name>